<organism evidence="2 3">
    <name type="scientific">Mycolicibacter virginiensis</name>
    <dbReference type="NCBI Taxonomy" id="1795032"/>
    <lineage>
        <taxon>Bacteria</taxon>
        <taxon>Bacillati</taxon>
        <taxon>Actinomycetota</taxon>
        <taxon>Actinomycetes</taxon>
        <taxon>Mycobacteriales</taxon>
        <taxon>Mycobacteriaceae</taxon>
        <taxon>Mycolicibacter</taxon>
    </lineage>
</organism>
<keyword evidence="3" id="KW-1185">Reference proteome</keyword>
<comment type="caution">
    <text evidence="2">The sequence shown here is derived from an EMBL/GenBank/DDBJ whole genome shotgun (WGS) entry which is preliminary data.</text>
</comment>
<dbReference type="RefSeq" id="WP_105295149.1">
    <property type="nucleotide sequence ID" value="NZ_CP092430.2"/>
</dbReference>
<evidence type="ECO:0000313" key="2">
    <source>
        <dbReference type="EMBL" id="PQM52035.1"/>
    </source>
</evidence>
<evidence type="ECO:0000313" key="3">
    <source>
        <dbReference type="Proteomes" id="UP000237911"/>
    </source>
</evidence>
<feature type="region of interest" description="Disordered" evidence="1">
    <location>
        <begin position="1"/>
        <end position="21"/>
    </location>
</feature>
<gene>
    <name evidence="2" type="ORF">C5U48_11770</name>
</gene>
<accession>A0A9X7IMQ7</accession>
<evidence type="ECO:0000256" key="1">
    <source>
        <dbReference type="SAM" id="MobiDB-lite"/>
    </source>
</evidence>
<reference evidence="2 3" key="1">
    <citation type="submission" date="2018-02" db="EMBL/GenBank/DDBJ databases">
        <title>Draft genome sequence of Mycobacterium virginiense isolated from mud of a swine farm in Japan.</title>
        <authorList>
            <person name="Ohya K."/>
        </authorList>
    </citation>
    <scope>NUCLEOTIDE SEQUENCE [LARGE SCALE GENOMIC DNA]</scope>
    <source>
        <strain evidence="2 3">GF75</strain>
    </source>
</reference>
<dbReference type="EMBL" id="PUEV01000053">
    <property type="protein sequence ID" value="PQM52035.1"/>
    <property type="molecule type" value="Genomic_DNA"/>
</dbReference>
<name>A0A9X7IMQ7_9MYCO</name>
<dbReference type="AlphaFoldDB" id="A0A9X7IMQ7"/>
<proteinExistence type="predicted"/>
<dbReference type="Proteomes" id="UP000237911">
    <property type="component" value="Unassembled WGS sequence"/>
</dbReference>
<sequence length="103" mass="10699">MTNQPAHRCDPDTTNGGGGPITQARALRILIAMAKASTGENVDPRNVAQEQTGSCPECAARLFFGLAGFALGTLASTYGPNLLMALELQLAGVEADIEGEHDT</sequence>
<protein>
    <submittedName>
        <fullName evidence="2">Uncharacterized protein</fullName>
    </submittedName>
</protein>